<dbReference type="AlphaFoldDB" id="W2TY84"/>
<evidence type="ECO:0000256" key="1">
    <source>
        <dbReference type="SAM" id="Phobius"/>
    </source>
</evidence>
<evidence type="ECO:0000313" key="3">
    <source>
        <dbReference type="Proteomes" id="UP000053676"/>
    </source>
</evidence>
<keyword evidence="3" id="KW-1185">Reference proteome</keyword>
<dbReference type="KEGG" id="nai:NECAME_05752"/>
<sequence length="99" mass="11276">MIQTLILSSANGFVTLYRHTVGIWNFFNPWIDHITKFSDIMLAFIYVMCIAFLNDAVRSEVLDLLCFRNKDTASPTIVTVCSKAPSKSSKKKKQKENTL</sequence>
<keyword evidence="1" id="KW-0812">Transmembrane</keyword>
<dbReference type="OrthoDB" id="10536381at2759"/>
<name>W2TY84_NECAM</name>
<gene>
    <name evidence="2" type="ORF">NECAME_05752</name>
</gene>
<feature type="transmembrane region" description="Helical" evidence="1">
    <location>
        <begin position="34"/>
        <end position="53"/>
    </location>
</feature>
<organism evidence="2 3">
    <name type="scientific">Necator americanus</name>
    <name type="common">Human hookworm</name>
    <dbReference type="NCBI Taxonomy" id="51031"/>
    <lineage>
        <taxon>Eukaryota</taxon>
        <taxon>Metazoa</taxon>
        <taxon>Ecdysozoa</taxon>
        <taxon>Nematoda</taxon>
        <taxon>Chromadorea</taxon>
        <taxon>Rhabditida</taxon>
        <taxon>Rhabditina</taxon>
        <taxon>Rhabditomorpha</taxon>
        <taxon>Strongyloidea</taxon>
        <taxon>Ancylostomatidae</taxon>
        <taxon>Bunostominae</taxon>
        <taxon>Necator</taxon>
    </lineage>
</organism>
<dbReference type="EMBL" id="KI657457">
    <property type="protein sequence ID" value="ETN87030.1"/>
    <property type="molecule type" value="Genomic_DNA"/>
</dbReference>
<protein>
    <submittedName>
        <fullName evidence="2">Uncharacterized protein</fullName>
    </submittedName>
</protein>
<keyword evidence="1" id="KW-0472">Membrane</keyword>
<keyword evidence="1" id="KW-1133">Transmembrane helix</keyword>
<proteinExistence type="predicted"/>
<evidence type="ECO:0000313" key="2">
    <source>
        <dbReference type="EMBL" id="ETN87030.1"/>
    </source>
</evidence>
<dbReference type="Proteomes" id="UP000053676">
    <property type="component" value="Unassembled WGS sequence"/>
</dbReference>
<reference evidence="3" key="1">
    <citation type="journal article" date="2014" name="Nat. Genet.">
        <title>Genome of the human hookworm Necator americanus.</title>
        <authorList>
            <person name="Tang Y.T."/>
            <person name="Gao X."/>
            <person name="Rosa B.A."/>
            <person name="Abubucker S."/>
            <person name="Hallsworth-Pepin K."/>
            <person name="Martin J."/>
            <person name="Tyagi R."/>
            <person name="Heizer E."/>
            <person name="Zhang X."/>
            <person name="Bhonagiri-Palsikar V."/>
            <person name="Minx P."/>
            <person name="Warren W.C."/>
            <person name="Wang Q."/>
            <person name="Zhan B."/>
            <person name="Hotez P.J."/>
            <person name="Sternberg P.W."/>
            <person name="Dougall A."/>
            <person name="Gaze S.T."/>
            <person name="Mulvenna J."/>
            <person name="Sotillo J."/>
            <person name="Ranganathan S."/>
            <person name="Rabelo E.M."/>
            <person name="Wilson R.K."/>
            <person name="Felgner P.L."/>
            <person name="Bethony J."/>
            <person name="Hawdon J.M."/>
            <person name="Gasser R.B."/>
            <person name="Loukas A."/>
            <person name="Mitreva M."/>
        </authorList>
    </citation>
    <scope>NUCLEOTIDE SEQUENCE [LARGE SCALE GENOMIC DNA]</scope>
</reference>
<accession>W2TY84</accession>